<feature type="transmembrane region" description="Helical" evidence="7">
    <location>
        <begin position="35"/>
        <end position="53"/>
    </location>
</feature>
<name>A0ABP6BQX6_9MICO</name>
<sequence length="125" mass="14031">MPFLALLLFAVMVVALIDAITRRDDQIRFLPKVAWIFFIVLLPLVGSILWFTLGREWSGGREAMSFGDPRRWSKEEAAPAPAPRPRDTRTTEQQLADLEREERAAALEAEIRRRRAAKDGGAAGA</sequence>
<dbReference type="Proteomes" id="UP001500274">
    <property type="component" value="Unassembled WGS sequence"/>
</dbReference>
<protein>
    <recommendedName>
        <fullName evidence="8">Cardiolipin synthase N-terminal domain-containing protein</fullName>
    </recommendedName>
</protein>
<evidence type="ECO:0000256" key="3">
    <source>
        <dbReference type="ARBA" id="ARBA00022692"/>
    </source>
</evidence>
<feature type="region of interest" description="Disordered" evidence="6">
    <location>
        <begin position="60"/>
        <end position="97"/>
    </location>
</feature>
<gene>
    <name evidence="9" type="ORF">GCM10009862_22280</name>
</gene>
<evidence type="ECO:0000313" key="10">
    <source>
        <dbReference type="Proteomes" id="UP001500274"/>
    </source>
</evidence>
<keyword evidence="4 7" id="KW-1133">Transmembrane helix</keyword>
<comment type="caution">
    <text evidence="9">The sequence shown here is derived from an EMBL/GenBank/DDBJ whole genome shotgun (WGS) entry which is preliminary data.</text>
</comment>
<keyword evidence="10" id="KW-1185">Reference proteome</keyword>
<evidence type="ECO:0000256" key="7">
    <source>
        <dbReference type="SAM" id="Phobius"/>
    </source>
</evidence>
<dbReference type="InterPro" id="IPR027379">
    <property type="entry name" value="CLS_N"/>
</dbReference>
<evidence type="ECO:0000256" key="1">
    <source>
        <dbReference type="ARBA" id="ARBA00004651"/>
    </source>
</evidence>
<keyword evidence="2" id="KW-1003">Cell membrane</keyword>
<proteinExistence type="predicted"/>
<feature type="domain" description="Cardiolipin synthase N-terminal" evidence="8">
    <location>
        <begin position="11"/>
        <end position="55"/>
    </location>
</feature>
<organism evidence="9 10">
    <name type="scientific">Microbacterium binotii</name>
    <dbReference type="NCBI Taxonomy" id="462710"/>
    <lineage>
        <taxon>Bacteria</taxon>
        <taxon>Bacillati</taxon>
        <taxon>Actinomycetota</taxon>
        <taxon>Actinomycetes</taxon>
        <taxon>Micrococcales</taxon>
        <taxon>Microbacteriaceae</taxon>
        <taxon>Microbacterium</taxon>
    </lineage>
</organism>
<evidence type="ECO:0000256" key="5">
    <source>
        <dbReference type="ARBA" id="ARBA00023136"/>
    </source>
</evidence>
<feature type="compositionally biased region" description="Basic and acidic residues" evidence="6">
    <location>
        <begin position="68"/>
        <end position="77"/>
    </location>
</feature>
<dbReference type="Pfam" id="PF13396">
    <property type="entry name" value="PLDc_N"/>
    <property type="match status" value="1"/>
</dbReference>
<reference evidence="10" key="1">
    <citation type="journal article" date="2019" name="Int. J. Syst. Evol. Microbiol.">
        <title>The Global Catalogue of Microorganisms (GCM) 10K type strain sequencing project: providing services to taxonomists for standard genome sequencing and annotation.</title>
        <authorList>
            <consortium name="The Broad Institute Genomics Platform"/>
            <consortium name="The Broad Institute Genome Sequencing Center for Infectious Disease"/>
            <person name="Wu L."/>
            <person name="Ma J."/>
        </authorList>
    </citation>
    <scope>NUCLEOTIDE SEQUENCE [LARGE SCALE GENOMIC DNA]</scope>
    <source>
        <strain evidence="10">JCM 16365</strain>
    </source>
</reference>
<dbReference type="EMBL" id="BAAARI010000014">
    <property type="protein sequence ID" value="GAA2582699.1"/>
    <property type="molecule type" value="Genomic_DNA"/>
</dbReference>
<keyword evidence="5 7" id="KW-0472">Membrane</keyword>
<evidence type="ECO:0000256" key="4">
    <source>
        <dbReference type="ARBA" id="ARBA00022989"/>
    </source>
</evidence>
<accession>A0ABP6BQX6</accession>
<evidence type="ECO:0000256" key="6">
    <source>
        <dbReference type="SAM" id="MobiDB-lite"/>
    </source>
</evidence>
<evidence type="ECO:0000259" key="8">
    <source>
        <dbReference type="Pfam" id="PF13396"/>
    </source>
</evidence>
<evidence type="ECO:0000256" key="2">
    <source>
        <dbReference type="ARBA" id="ARBA00022475"/>
    </source>
</evidence>
<evidence type="ECO:0000313" key="9">
    <source>
        <dbReference type="EMBL" id="GAA2582699.1"/>
    </source>
</evidence>
<comment type="subcellular location">
    <subcellularLocation>
        <location evidence="1">Cell membrane</location>
        <topology evidence="1">Multi-pass membrane protein</topology>
    </subcellularLocation>
</comment>
<keyword evidence="3 7" id="KW-0812">Transmembrane</keyword>
<dbReference type="RefSeq" id="WP_344229496.1">
    <property type="nucleotide sequence ID" value="NZ_BAAARI010000014.1"/>
</dbReference>